<accession>A0A0R3N0V0</accession>
<reference evidence="1 2" key="1">
    <citation type="submission" date="2014-03" db="EMBL/GenBank/DDBJ databases">
        <title>Bradyrhizobium valentinum sp. nov., isolated from effective nodules of Lupinus mariae-josephae, a lupine endemic of basic-lime soils in Eastern Spain.</title>
        <authorList>
            <person name="Duran D."/>
            <person name="Rey L."/>
            <person name="Navarro A."/>
            <person name="Busquets A."/>
            <person name="Imperial J."/>
            <person name="Ruiz-Argueso T."/>
        </authorList>
    </citation>
    <scope>NUCLEOTIDE SEQUENCE [LARGE SCALE GENOMIC DNA]</scope>
    <source>
        <strain evidence="1 2">Ro19</strain>
    </source>
</reference>
<name>A0A0R3N0V0_9BRAD</name>
<evidence type="ECO:0000313" key="1">
    <source>
        <dbReference type="EMBL" id="KRR25959.1"/>
    </source>
</evidence>
<gene>
    <name evidence="1" type="ORF">CQ13_23340</name>
</gene>
<dbReference type="Proteomes" id="UP000052023">
    <property type="component" value="Unassembled WGS sequence"/>
</dbReference>
<proteinExistence type="predicted"/>
<dbReference type="AlphaFoldDB" id="A0A0R3N0V0"/>
<dbReference type="RefSeq" id="WP_057843844.1">
    <property type="nucleotide sequence ID" value="NZ_LLYA01000135.1"/>
</dbReference>
<keyword evidence="2" id="KW-1185">Reference proteome</keyword>
<dbReference type="OrthoDB" id="8256309at2"/>
<evidence type="ECO:0000313" key="2">
    <source>
        <dbReference type="Proteomes" id="UP000052023"/>
    </source>
</evidence>
<dbReference type="EMBL" id="LLYA01000135">
    <property type="protein sequence ID" value="KRR25959.1"/>
    <property type="molecule type" value="Genomic_DNA"/>
</dbReference>
<organism evidence="1 2">
    <name type="scientific">Bradyrhizobium retamae</name>
    <dbReference type="NCBI Taxonomy" id="1300035"/>
    <lineage>
        <taxon>Bacteria</taxon>
        <taxon>Pseudomonadati</taxon>
        <taxon>Pseudomonadota</taxon>
        <taxon>Alphaproteobacteria</taxon>
        <taxon>Hyphomicrobiales</taxon>
        <taxon>Nitrobacteraceae</taxon>
        <taxon>Bradyrhizobium</taxon>
    </lineage>
</organism>
<protein>
    <submittedName>
        <fullName evidence="1">Uncharacterized protein</fullName>
    </submittedName>
</protein>
<comment type="caution">
    <text evidence="1">The sequence shown here is derived from an EMBL/GenBank/DDBJ whole genome shotgun (WGS) entry which is preliminary data.</text>
</comment>
<sequence length="137" mass="15105">MKWMRERDLLIAQTMAFVQSVTGKPPEAEKTVTTSVTVLSVQASEPTRPAAPLSDIQALLAGTMPLAEAPKEASREIARLAPVARPDLRDDIQSEIKARVANFRAHQERFNREREAYCTATMAKVHAALREGEPPAK</sequence>